<dbReference type="Proteomes" id="UP000034536">
    <property type="component" value="Unassembled WGS sequence"/>
</dbReference>
<dbReference type="Pfam" id="PF02355">
    <property type="entry name" value="SecD_SecF_C"/>
    <property type="match status" value="1"/>
</dbReference>
<keyword evidence="8 9" id="KW-0472">Membrane</keyword>
<dbReference type="InterPro" id="IPR055344">
    <property type="entry name" value="SecD_SecF_C_bact"/>
</dbReference>
<dbReference type="PATRIC" id="fig|1618479.3.peg.639"/>
<protein>
    <recommendedName>
        <fullName evidence="9">Protein translocase subunit SecD</fullName>
    </recommendedName>
</protein>
<dbReference type="NCBIfam" id="TIGR00916">
    <property type="entry name" value="2A0604s01"/>
    <property type="match status" value="1"/>
</dbReference>
<dbReference type="HAMAP" id="MF_01463_B">
    <property type="entry name" value="SecD_B"/>
    <property type="match status" value="1"/>
</dbReference>
<evidence type="ECO:0000256" key="6">
    <source>
        <dbReference type="ARBA" id="ARBA00022989"/>
    </source>
</evidence>
<dbReference type="InterPro" id="IPR022813">
    <property type="entry name" value="SecD/SecF_arch_bac"/>
</dbReference>
<dbReference type="SUPFAM" id="SSF82866">
    <property type="entry name" value="Multidrug efflux transporter AcrB transmembrane domain"/>
    <property type="match status" value="1"/>
</dbReference>
<dbReference type="Pfam" id="PF22599">
    <property type="entry name" value="SecDF_P1_head"/>
    <property type="match status" value="1"/>
</dbReference>
<evidence type="ECO:0000256" key="4">
    <source>
        <dbReference type="ARBA" id="ARBA00022692"/>
    </source>
</evidence>
<comment type="caution">
    <text evidence="9">Lacks conserved residue(s) required for the propagation of feature annotation.</text>
</comment>
<comment type="similarity">
    <text evidence="9">Belongs to the SecD/SecF family. SecD subfamily.</text>
</comment>
<evidence type="ECO:0000256" key="2">
    <source>
        <dbReference type="ARBA" id="ARBA00022448"/>
    </source>
</evidence>
<dbReference type="InterPro" id="IPR048634">
    <property type="entry name" value="SecD_SecF_C"/>
</dbReference>
<feature type="transmembrane region" description="Helical" evidence="9">
    <location>
        <begin position="380"/>
        <end position="402"/>
    </location>
</feature>
<evidence type="ECO:0000313" key="14">
    <source>
        <dbReference type="Proteomes" id="UP000034536"/>
    </source>
</evidence>
<comment type="subunit">
    <text evidence="9">Forms a complex with SecF. Part of the essential Sec protein translocation apparatus which comprises SecA, SecYEG and auxiliary proteins SecDF. Other proteins may also be involved.</text>
</comment>
<evidence type="ECO:0000256" key="8">
    <source>
        <dbReference type="ARBA" id="ARBA00023136"/>
    </source>
</evidence>
<evidence type="ECO:0000313" key="13">
    <source>
        <dbReference type="EMBL" id="KKP85641.1"/>
    </source>
</evidence>
<accession>A0A0G0DAQ6</accession>
<feature type="domain" description="Protein translocase subunit SecDF P1" evidence="11">
    <location>
        <begin position="91"/>
        <end position="150"/>
    </location>
</feature>
<keyword evidence="7 9" id="KW-0811">Translocation</keyword>
<dbReference type="GO" id="GO:0043952">
    <property type="term" value="P:protein transport by the Sec complex"/>
    <property type="evidence" value="ECO:0007669"/>
    <property type="project" value="UniProtKB-UniRule"/>
</dbReference>
<feature type="domain" description="SecDF P1 head subdomain" evidence="12">
    <location>
        <begin position="167"/>
        <end position="265"/>
    </location>
</feature>
<sequence length="451" mass="49283">MRIIKTIFLIFITLLIILIDFPENYKIKLSVAKKNFEYTINPLSLNFSIFGTLIKKDFKTRLGLDLKGGSHLVFEADTKNIKAEDLADALNSSRDIIEKRVNFFGVSEPTVSTIKSGSKYRISVDLPGIDKVDEAIALIGKTAQLTFREEEMIDPKIATTTPVLDRLTKDTGLTGKHIKKANITFDSQSGKPQVALVFSNEGSKIFAQVTKRNIGKPVAIIVDNFIVSAPAVQQEIVDGNAVITGTFTVDEAKKLAIAINSGALPMTVQLVEQKNIGPSLGALEVKKSVSAGLVGLLMVLVFMIGYYGKLGVIASLALIIYGLISMAIFRIIPVVLTLPGVAGFILSIGMAVDSNILIFERVKEELRRGRDFEMATRLGFGRAIDAIKDANITTLTVAFILFNPLNWEFLPQFGMVRGFALTLAIGVATSLFTGIVITKRLIDIFYKNTKS</sequence>
<evidence type="ECO:0000259" key="12">
    <source>
        <dbReference type="Pfam" id="PF22599"/>
    </source>
</evidence>
<dbReference type="GO" id="GO:0006605">
    <property type="term" value="P:protein targeting"/>
    <property type="evidence" value="ECO:0007669"/>
    <property type="project" value="UniProtKB-UniRule"/>
</dbReference>
<dbReference type="InterPro" id="IPR022646">
    <property type="entry name" value="SecD/SecF_CS"/>
</dbReference>
<comment type="caution">
    <text evidence="13">The sequence shown here is derived from an EMBL/GenBank/DDBJ whole genome shotgun (WGS) entry which is preliminary data.</text>
</comment>
<organism evidence="13 14">
    <name type="scientific">Candidatus Roizmanbacteria bacterium GW2011_GWA2_35_8</name>
    <dbReference type="NCBI Taxonomy" id="1618479"/>
    <lineage>
        <taxon>Bacteria</taxon>
        <taxon>Candidatus Roizmaniibacteriota</taxon>
    </lineage>
</organism>
<gene>
    <name evidence="9" type="primary">secD</name>
    <name evidence="13" type="ORF">UR89_C0048G0005</name>
</gene>
<comment type="subcellular location">
    <subcellularLocation>
        <location evidence="1 9">Cell membrane</location>
        <topology evidence="1 9">Multi-pass membrane protein</topology>
    </subcellularLocation>
</comment>
<evidence type="ECO:0000256" key="1">
    <source>
        <dbReference type="ARBA" id="ARBA00004651"/>
    </source>
</evidence>
<reference evidence="13 14" key="1">
    <citation type="journal article" date="2015" name="Nature">
        <title>rRNA introns, odd ribosomes, and small enigmatic genomes across a large radiation of phyla.</title>
        <authorList>
            <person name="Brown C.T."/>
            <person name="Hug L.A."/>
            <person name="Thomas B.C."/>
            <person name="Sharon I."/>
            <person name="Castelle C.J."/>
            <person name="Singh A."/>
            <person name="Wilkins M.J."/>
            <person name="Williams K.H."/>
            <person name="Banfield J.F."/>
        </authorList>
    </citation>
    <scope>NUCLEOTIDE SEQUENCE [LARGE SCALE GENOMIC DNA]</scope>
</reference>
<dbReference type="Pfam" id="PF07549">
    <property type="entry name" value="Sec_GG"/>
    <property type="match status" value="1"/>
</dbReference>
<dbReference type="GO" id="GO:0015450">
    <property type="term" value="F:protein-transporting ATPase activity"/>
    <property type="evidence" value="ECO:0007669"/>
    <property type="project" value="InterPro"/>
</dbReference>
<dbReference type="Gene3D" id="3.30.70.3220">
    <property type="match status" value="1"/>
</dbReference>
<dbReference type="Gene3D" id="1.20.1640.10">
    <property type="entry name" value="Multidrug efflux transporter AcrB transmembrane domain"/>
    <property type="match status" value="1"/>
</dbReference>
<keyword evidence="6 9" id="KW-1133">Transmembrane helix</keyword>
<feature type="transmembrane region" description="Helical" evidence="9">
    <location>
        <begin position="312"/>
        <end position="332"/>
    </location>
</feature>
<dbReference type="PANTHER" id="PTHR30081:SF1">
    <property type="entry name" value="PROTEIN TRANSLOCASE SUBUNIT SECD"/>
    <property type="match status" value="1"/>
</dbReference>
<evidence type="ECO:0000256" key="7">
    <source>
        <dbReference type="ARBA" id="ARBA00023010"/>
    </source>
</evidence>
<dbReference type="GO" id="GO:0005886">
    <property type="term" value="C:plasma membrane"/>
    <property type="evidence" value="ECO:0007669"/>
    <property type="project" value="UniProtKB-SubCell"/>
</dbReference>
<keyword evidence="3 9" id="KW-1003">Cell membrane</keyword>
<name>A0A0G0DAQ6_9BACT</name>
<comment type="function">
    <text evidence="9">Part of the Sec protein translocase complex. Interacts with the SecYEG preprotein conducting channel. SecDF uses the proton motive force (PMF) to complete protein translocation after the ATP-dependent function of SecA.</text>
</comment>
<dbReference type="InterPro" id="IPR054384">
    <property type="entry name" value="SecDF_P1_head"/>
</dbReference>
<dbReference type="NCBIfam" id="TIGR01129">
    <property type="entry name" value="secD"/>
    <property type="match status" value="1"/>
</dbReference>
<dbReference type="InterPro" id="IPR048631">
    <property type="entry name" value="SecD_1st"/>
</dbReference>
<dbReference type="GO" id="GO:0065002">
    <property type="term" value="P:intracellular protein transmembrane transport"/>
    <property type="evidence" value="ECO:0007669"/>
    <property type="project" value="UniProtKB-UniRule"/>
</dbReference>
<evidence type="ECO:0000259" key="11">
    <source>
        <dbReference type="Pfam" id="PF21760"/>
    </source>
</evidence>
<feature type="domain" description="Protein export membrane protein SecD/SecF C-terminal" evidence="10">
    <location>
        <begin position="268"/>
        <end position="443"/>
    </location>
</feature>
<dbReference type="InterPro" id="IPR005791">
    <property type="entry name" value="SecD"/>
</dbReference>
<evidence type="ECO:0000256" key="5">
    <source>
        <dbReference type="ARBA" id="ARBA00022927"/>
    </source>
</evidence>
<proteinExistence type="inferred from homology"/>
<feature type="transmembrane region" description="Helical" evidence="9">
    <location>
        <begin position="414"/>
        <end position="437"/>
    </location>
</feature>
<evidence type="ECO:0000256" key="9">
    <source>
        <dbReference type="HAMAP-Rule" id="MF_01463"/>
    </source>
</evidence>
<feature type="transmembrane region" description="Helical" evidence="9">
    <location>
        <begin position="338"/>
        <end position="359"/>
    </location>
</feature>
<dbReference type="AlphaFoldDB" id="A0A0G0DAQ6"/>
<evidence type="ECO:0000256" key="3">
    <source>
        <dbReference type="ARBA" id="ARBA00022475"/>
    </source>
</evidence>
<keyword evidence="4 9" id="KW-0812">Transmembrane</keyword>
<dbReference type="EMBL" id="LBQX01000048">
    <property type="protein sequence ID" value="KKP85641.1"/>
    <property type="molecule type" value="Genomic_DNA"/>
</dbReference>
<keyword evidence="2 9" id="KW-0813">Transport</keyword>
<dbReference type="PANTHER" id="PTHR30081">
    <property type="entry name" value="PROTEIN-EXPORT MEMBRANE PROTEIN SEC"/>
    <property type="match status" value="1"/>
</dbReference>
<evidence type="ECO:0000259" key="10">
    <source>
        <dbReference type="Pfam" id="PF02355"/>
    </source>
</evidence>
<dbReference type="Pfam" id="PF21760">
    <property type="entry name" value="SecD_1st"/>
    <property type="match status" value="1"/>
</dbReference>
<keyword evidence="5 9" id="KW-0653">Protein transport</keyword>
<feature type="transmembrane region" description="Helical" evidence="9">
    <location>
        <begin position="289"/>
        <end position="307"/>
    </location>
</feature>